<dbReference type="NCBIfam" id="TIGR01167">
    <property type="entry name" value="LPXTG_anchor"/>
    <property type="match status" value="1"/>
</dbReference>
<gene>
    <name evidence="3" type="ORF">C1I64_06515</name>
</gene>
<feature type="region of interest" description="Disordered" evidence="1">
    <location>
        <begin position="435"/>
        <end position="505"/>
    </location>
</feature>
<evidence type="ECO:0000256" key="2">
    <source>
        <dbReference type="SAM" id="Phobius"/>
    </source>
</evidence>
<reference evidence="3 4" key="1">
    <citation type="submission" date="2018-03" db="EMBL/GenBank/DDBJ databases">
        <title>Bacteriophage NCPPB3778 and a type I-E CRISPR drive the evolution of the US Biological Select Agent, Rathayibacter toxicus.</title>
        <authorList>
            <person name="Davis E.W.II."/>
            <person name="Tabima J.F."/>
            <person name="Weisberg A.J."/>
            <person name="Dantas Lopes L."/>
            <person name="Wiseman M.S."/>
            <person name="Wiseman M.S."/>
            <person name="Pupko T."/>
            <person name="Belcher M.S."/>
            <person name="Sechler A.J."/>
            <person name="Tancos M.A."/>
            <person name="Schroeder B.K."/>
            <person name="Murray T.D."/>
            <person name="Luster D.G."/>
            <person name="Schneider W.L."/>
            <person name="Rogers E."/>
            <person name="Andreote F.D."/>
            <person name="Grunwald N.J."/>
            <person name="Putnam M.L."/>
            <person name="Chang J.H."/>
        </authorList>
    </citation>
    <scope>NUCLEOTIDE SEQUENCE [LARGE SCALE GENOMIC DNA]</scope>
    <source>
        <strain evidence="3 4">DSM 15932</strain>
    </source>
</reference>
<proteinExistence type="predicted"/>
<evidence type="ECO:0000313" key="3">
    <source>
        <dbReference type="EMBL" id="AZZ51733.1"/>
    </source>
</evidence>
<protein>
    <submittedName>
        <fullName evidence="3">Uncharacterized protein</fullName>
    </submittedName>
</protein>
<dbReference type="AlphaFoldDB" id="A0A3Q9UXW1"/>
<name>A0A3Q9UXW1_9MICO</name>
<feature type="transmembrane region" description="Helical" evidence="2">
    <location>
        <begin position="514"/>
        <end position="533"/>
    </location>
</feature>
<dbReference type="RefSeq" id="WP_127886631.1">
    <property type="nucleotide sequence ID" value="NZ_CP028137.1"/>
</dbReference>
<evidence type="ECO:0000313" key="4">
    <source>
        <dbReference type="Proteomes" id="UP000285317"/>
    </source>
</evidence>
<accession>A0A3Q9UXW1</accession>
<feature type="region of interest" description="Disordered" evidence="1">
    <location>
        <begin position="50"/>
        <end position="69"/>
    </location>
</feature>
<dbReference type="EMBL" id="CP028137">
    <property type="protein sequence ID" value="AZZ51733.1"/>
    <property type="molecule type" value="Genomic_DNA"/>
</dbReference>
<keyword evidence="2" id="KW-1133">Transmembrane helix</keyword>
<evidence type="ECO:0000256" key="1">
    <source>
        <dbReference type="SAM" id="MobiDB-lite"/>
    </source>
</evidence>
<sequence>MHTRPPQSHGQRRPSSRPLDVAASLVLTVGLLGAAAPVAQAETMPTTAAAATPAADSAGSPAATPSPAPLVNGGLKTSITATFGGSPDKILNVNSRVYYELTATNITDAPLHVELVEFPGLDNNVLLGPGQSKVFSASTPLGGEALHNGRWSAPIKLDTWTTSPSERTTVTVVSDIPLPSAQVEKRVPWFWEPSALPTPTPTPAPTTSTPEPAPLPVPTVATQEVTVTVTGKFLTEPGELVKEGTRVEFSQDVKNTGPVDITNVLGREKLAVGESFDLTTTEAVVTAQNLTDGFVTPESESSNEILPGGTRVIVSAPKLPIPAKAPVSTEKPDLEVKVSGTFQVKEGEPVVAGTKVEWVAALTNTGDTALRDVQVADSEKLAELPVGKTGVVSFESTVSERDVLDHSVSVAAAATAITRDGYDYSKQILGTLAIPATTPDPAGPDATAPAGPASPAAAGADVQPAATPSSATAARSATEVATSSSRGEVATSVAAGSTRSTAGHLASTGSDAAAVLPAAGVLALLGAVGVFLGRRRRSRTVTE</sequence>
<dbReference type="Proteomes" id="UP000285317">
    <property type="component" value="Chromosome"/>
</dbReference>
<feature type="region of interest" description="Disordered" evidence="1">
    <location>
        <begin position="194"/>
        <end position="217"/>
    </location>
</feature>
<feature type="compositionally biased region" description="Low complexity" evidence="1">
    <location>
        <begin position="50"/>
        <end position="65"/>
    </location>
</feature>
<keyword evidence="2" id="KW-0472">Membrane</keyword>
<organism evidence="3 4">
    <name type="scientific">Rathayibacter festucae DSM 15932</name>
    <dbReference type="NCBI Taxonomy" id="1328866"/>
    <lineage>
        <taxon>Bacteria</taxon>
        <taxon>Bacillati</taxon>
        <taxon>Actinomycetota</taxon>
        <taxon>Actinomycetes</taxon>
        <taxon>Micrococcales</taxon>
        <taxon>Microbacteriaceae</taxon>
        <taxon>Rathayibacter</taxon>
    </lineage>
</organism>
<dbReference type="KEGG" id="rfs:C1I64_06515"/>
<keyword evidence="2" id="KW-0812">Transmembrane</keyword>
<feature type="compositionally biased region" description="Low complexity" evidence="1">
    <location>
        <begin position="435"/>
        <end position="485"/>
    </location>
</feature>